<keyword evidence="7" id="KW-0472">Membrane</keyword>
<keyword evidence="3" id="KW-0964">Secreted</keyword>
<evidence type="ECO:0000256" key="5">
    <source>
        <dbReference type="ARBA" id="ARBA00022737"/>
    </source>
</evidence>
<proteinExistence type="predicted"/>
<keyword evidence="4" id="KW-0800">Toxin</keyword>
<dbReference type="PANTHER" id="PTHR38340">
    <property type="entry name" value="S-LAYER PROTEIN"/>
    <property type="match status" value="1"/>
</dbReference>
<dbReference type="AlphaFoldDB" id="A0A9X3IJM6"/>
<dbReference type="GO" id="GO:0005576">
    <property type="term" value="C:extracellular region"/>
    <property type="evidence" value="ECO:0007669"/>
    <property type="project" value="UniProtKB-SubCell"/>
</dbReference>
<evidence type="ECO:0000256" key="4">
    <source>
        <dbReference type="ARBA" id="ARBA00022656"/>
    </source>
</evidence>
<reference evidence="8" key="1">
    <citation type="submission" date="2022-11" db="EMBL/GenBank/DDBJ databases">
        <title>Biodiversity and phylogenetic relationships of bacteria.</title>
        <authorList>
            <person name="Machado R.A.R."/>
            <person name="Bhat A."/>
            <person name="Loulou A."/>
            <person name="Kallel S."/>
        </authorList>
    </citation>
    <scope>NUCLEOTIDE SEQUENCE</scope>
    <source>
        <strain evidence="8">K-TC2</strain>
    </source>
</reference>
<dbReference type="InterPro" id="IPR050557">
    <property type="entry name" value="RTX_toxin/Mannuronan_C5-epim"/>
</dbReference>
<evidence type="ECO:0000256" key="7">
    <source>
        <dbReference type="ARBA" id="ARBA00023136"/>
    </source>
</evidence>
<protein>
    <submittedName>
        <fullName evidence="8">Calcium-binding protein</fullName>
    </submittedName>
</protein>
<dbReference type="EMBL" id="JAPKNK010000002">
    <property type="protein sequence ID" value="MCX5568729.1"/>
    <property type="molecule type" value="Genomic_DNA"/>
</dbReference>
<dbReference type="SUPFAM" id="SSF51120">
    <property type="entry name" value="beta-Roll"/>
    <property type="match status" value="4"/>
</dbReference>
<evidence type="ECO:0000313" key="9">
    <source>
        <dbReference type="Proteomes" id="UP001144805"/>
    </source>
</evidence>
<accession>A0A9X3IJM6</accession>
<keyword evidence="9" id="KW-1185">Reference proteome</keyword>
<dbReference type="InterPro" id="IPR003995">
    <property type="entry name" value="RTX_toxin_determinant-A"/>
</dbReference>
<dbReference type="Pfam" id="PF00353">
    <property type="entry name" value="HemolysinCabind"/>
    <property type="match status" value="6"/>
</dbReference>
<dbReference type="Gene3D" id="2.150.10.10">
    <property type="entry name" value="Serralysin-like metalloprotease, C-terminal"/>
    <property type="match status" value="3"/>
</dbReference>
<keyword evidence="5" id="KW-0677">Repeat</keyword>
<dbReference type="GO" id="GO:0005509">
    <property type="term" value="F:calcium ion binding"/>
    <property type="evidence" value="ECO:0007669"/>
    <property type="project" value="InterPro"/>
</dbReference>
<dbReference type="GO" id="GO:0016020">
    <property type="term" value="C:membrane"/>
    <property type="evidence" value="ECO:0007669"/>
    <property type="project" value="UniProtKB-SubCell"/>
</dbReference>
<comment type="subcellular location">
    <subcellularLocation>
        <location evidence="1">Membrane</location>
    </subcellularLocation>
    <subcellularLocation>
        <location evidence="2">Secreted</location>
    </subcellularLocation>
</comment>
<evidence type="ECO:0000256" key="3">
    <source>
        <dbReference type="ARBA" id="ARBA00022525"/>
    </source>
</evidence>
<comment type="caution">
    <text evidence="8">The sequence shown here is derived from an EMBL/GenBank/DDBJ whole genome shotgun (WGS) entry which is preliminary data.</text>
</comment>
<keyword evidence="6" id="KW-0843">Virulence</keyword>
<dbReference type="PROSITE" id="PS00330">
    <property type="entry name" value="HEMOLYSIN_CALCIUM"/>
    <property type="match status" value="5"/>
</dbReference>
<dbReference type="PRINTS" id="PR01488">
    <property type="entry name" value="RTXTOXINA"/>
</dbReference>
<dbReference type="Proteomes" id="UP001144805">
    <property type="component" value="Unassembled WGS sequence"/>
</dbReference>
<sequence length="597" mass="61443">MVDVHGTPGNDTIYGTAGADSLFGEDGDDIIHGNGGLDHIEGGAGDDRIVVSSVSSALGGGGFDTLVVDATDFRADAGDGPGFIVWHQPNGDLSLVDDGDYVALDGELATGFERLEFMGSIHDDIAFGTAGDDILIGGAGNDDLGGFGGADFMDGGDGNDHLWQDVLYNLAGPANSGTVMLGGAGDDTFSARIDFAWIDGGDGYDAVSIDAVDSDGDVTIDVRPWGEIGSKIVNVEKFYVSGASGNDLLLGGSGDDELRGYGGNDVLHGGKGADWLMGGDGNDVLDGGAGADRLDGGEGRDRVDYGGSTAGVDVSLERASQVGGFAHGDVLVSIEDIWGSNYNDVLAGDSGSNVIHGGAGDDLINGRGGYDRINAGAGNDTIYMNDMNPDWIDGGDGVDTLQIKTPSSGSYWIDMQAGTTSTGGTFQNIEKLTLFGPDYGPNGTLHVVDFDIVGGSGDDYVQMLSTAGVVTFHGGTGNDTVHGGRASDQLFGDDGDDRLRGARGDDTLTGGAGADTFIFDGQYDEGFDRITDFSVAEGDHLYFQPVSGRAFANYSGFLAHAYDTAEGVHVDFGFGSGFLIENVTLAEIGPDQMSFYS</sequence>
<evidence type="ECO:0000313" key="8">
    <source>
        <dbReference type="EMBL" id="MCX5568729.1"/>
    </source>
</evidence>
<dbReference type="PRINTS" id="PR00313">
    <property type="entry name" value="CABNDNGRPT"/>
</dbReference>
<dbReference type="PANTHER" id="PTHR38340:SF1">
    <property type="entry name" value="S-LAYER PROTEIN"/>
    <property type="match status" value="1"/>
</dbReference>
<dbReference type="RefSeq" id="WP_266337697.1">
    <property type="nucleotide sequence ID" value="NZ_JAPKNK010000002.1"/>
</dbReference>
<evidence type="ECO:0000256" key="2">
    <source>
        <dbReference type="ARBA" id="ARBA00004613"/>
    </source>
</evidence>
<name>A0A9X3IJM6_9HYPH</name>
<evidence type="ECO:0000256" key="1">
    <source>
        <dbReference type="ARBA" id="ARBA00004370"/>
    </source>
</evidence>
<dbReference type="InterPro" id="IPR018511">
    <property type="entry name" value="Hemolysin-typ_Ca-bd_CS"/>
</dbReference>
<gene>
    <name evidence="8" type="ORF">OSH07_05960</name>
</gene>
<dbReference type="InterPro" id="IPR001343">
    <property type="entry name" value="Hemolysn_Ca-bd"/>
</dbReference>
<dbReference type="InterPro" id="IPR011049">
    <property type="entry name" value="Serralysin-like_metalloprot_C"/>
</dbReference>
<organism evidence="8 9">
    <name type="scientific">Kaistia nematophila</name>
    <dbReference type="NCBI Taxonomy" id="2994654"/>
    <lineage>
        <taxon>Bacteria</taxon>
        <taxon>Pseudomonadati</taxon>
        <taxon>Pseudomonadota</taxon>
        <taxon>Alphaproteobacteria</taxon>
        <taxon>Hyphomicrobiales</taxon>
        <taxon>Kaistiaceae</taxon>
        <taxon>Kaistia</taxon>
    </lineage>
</organism>
<dbReference type="GO" id="GO:0090729">
    <property type="term" value="F:toxin activity"/>
    <property type="evidence" value="ECO:0007669"/>
    <property type="project" value="UniProtKB-KW"/>
</dbReference>
<evidence type="ECO:0000256" key="6">
    <source>
        <dbReference type="ARBA" id="ARBA00023026"/>
    </source>
</evidence>